<dbReference type="SUPFAM" id="SSF103473">
    <property type="entry name" value="MFS general substrate transporter"/>
    <property type="match status" value="1"/>
</dbReference>
<feature type="domain" description="Major facilitator superfamily (MFS) profile" evidence="6">
    <location>
        <begin position="40"/>
        <end position="487"/>
    </location>
</feature>
<evidence type="ECO:0000256" key="5">
    <source>
        <dbReference type="SAM" id="Phobius"/>
    </source>
</evidence>
<evidence type="ECO:0000256" key="1">
    <source>
        <dbReference type="ARBA" id="ARBA00004141"/>
    </source>
</evidence>
<dbReference type="GO" id="GO:0022857">
    <property type="term" value="F:transmembrane transporter activity"/>
    <property type="evidence" value="ECO:0007669"/>
    <property type="project" value="InterPro"/>
</dbReference>
<evidence type="ECO:0000256" key="2">
    <source>
        <dbReference type="ARBA" id="ARBA00022692"/>
    </source>
</evidence>
<sequence length="547" mass="59427">MPLDQAVELTPSVPLQLEDCNAAIAPAQRTYKRGFTFWMVFVANLMVDLLSALDLTSVTTALPTIIDHFDGSDFIWAGSGYAISSTAILPVIGGVVSVFGRKPALLAFVSIFAIGSAICGAAQTLTMFIAGRVIQGLGGGGCISITEIIYADLVPLPERGKFVGIQASVWALACAMGPVIGGAFAGSGNWRWLFYLNLPLCGIAILLELVFLKVHTPKDSLLVKVKSMDWIGLTLIISSTLAVLIALTWAGVRYPWSSVHVLVPLCLGFVGIASFFVIERTRWIKEPTIPPFIVTNRTTLSGYLGTFFHGISSMAMIFYLPVYFQASKLASPIHSGVDMFGLGFTIPIFAIATGVSVEVFHRYRPQNYIGWMLITLGFGLLSILDVYSSTAMFIGLELIIGTGMGMVWIGTQFPILAPLPFSNNAHALAFFTFVRCFAQSWGIVIGGTVLQNVLRNRLPESFISTLPGGTQLVYSIIPRIPYLTESLKEEVRVTFAESATLIWRVMIGVSGAGLLTCLPMQEIVMRESMDEKWGLQDEETKSTTVKE</sequence>
<evidence type="ECO:0000313" key="8">
    <source>
        <dbReference type="Proteomes" id="UP000006352"/>
    </source>
</evidence>
<dbReference type="PANTHER" id="PTHR23501:SF102">
    <property type="entry name" value="DRUG TRANSPORTER, PUTATIVE (AFU_ORTHOLOGUE AFUA_3G08530)-RELATED"/>
    <property type="match status" value="1"/>
</dbReference>
<feature type="transmembrane region" description="Helical" evidence="5">
    <location>
        <begin position="129"/>
        <end position="150"/>
    </location>
</feature>
<evidence type="ECO:0000256" key="3">
    <source>
        <dbReference type="ARBA" id="ARBA00022989"/>
    </source>
</evidence>
<keyword evidence="2 5" id="KW-0812">Transmembrane</keyword>
<feature type="transmembrane region" description="Helical" evidence="5">
    <location>
        <begin position="192"/>
        <end position="212"/>
    </location>
</feature>
<feature type="transmembrane region" description="Helical" evidence="5">
    <location>
        <begin position="75"/>
        <end position="98"/>
    </location>
</feature>
<accession>J4GN61</accession>
<dbReference type="OrthoDB" id="3437016at2759"/>
<gene>
    <name evidence="7" type="ORF">FIBRA_02872</name>
</gene>
<keyword evidence="8" id="KW-1185">Reference proteome</keyword>
<feature type="transmembrane region" description="Helical" evidence="5">
    <location>
        <begin position="105"/>
        <end position="123"/>
    </location>
</feature>
<feature type="transmembrane region" description="Helical" evidence="5">
    <location>
        <begin position="258"/>
        <end position="278"/>
    </location>
</feature>
<dbReference type="GO" id="GO:0005886">
    <property type="term" value="C:plasma membrane"/>
    <property type="evidence" value="ECO:0007669"/>
    <property type="project" value="TreeGrafter"/>
</dbReference>
<evidence type="ECO:0000259" key="6">
    <source>
        <dbReference type="PROSITE" id="PS50850"/>
    </source>
</evidence>
<dbReference type="Pfam" id="PF07690">
    <property type="entry name" value="MFS_1"/>
    <property type="match status" value="1"/>
</dbReference>
<dbReference type="HOGENOM" id="CLU_000960_22_0_1"/>
<feature type="transmembrane region" description="Helical" evidence="5">
    <location>
        <begin position="393"/>
        <end position="416"/>
    </location>
</feature>
<keyword evidence="4 5" id="KW-0472">Membrane</keyword>
<dbReference type="InterPro" id="IPR011701">
    <property type="entry name" value="MFS"/>
</dbReference>
<dbReference type="PRINTS" id="PR01036">
    <property type="entry name" value="TCRTETB"/>
</dbReference>
<evidence type="ECO:0000313" key="7">
    <source>
        <dbReference type="EMBL" id="CCM00830.1"/>
    </source>
</evidence>
<feature type="transmembrane region" description="Helical" evidence="5">
    <location>
        <begin position="35"/>
        <end position="55"/>
    </location>
</feature>
<dbReference type="InterPro" id="IPR020846">
    <property type="entry name" value="MFS_dom"/>
</dbReference>
<dbReference type="GeneID" id="24095741"/>
<dbReference type="EMBL" id="HE797006">
    <property type="protein sequence ID" value="CCM00830.1"/>
    <property type="molecule type" value="Genomic_DNA"/>
</dbReference>
<dbReference type="STRING" id="599839.J4GN61"/>
<name>J4GN61_9APHY</name>
<dbReference type="InterPro" id="IPR036259">
    <property type="entry name" value="MFS_trans_sf"/>
</dbReference>
<evidence type="ECO:0000256" key="4">
    <source>
        <dbReference type="ARBA" id="ARBA00023136"/>
    </source>
</evidence>
<reference evidence="7 8" key="1">
    <citation type="journal article" date="2012" name="Appl. Environ. Microbiol.">
        <title>Short-read sequencing for genomic analysis of the brown rot fungus Fibroporia radiculosa.</title>
        <authorList>
            <person name="Tang J.D."/>
            <person name="Perkins A.D."/>
            <person name="Sonstegard T.S."/>
            <person name="Schroeder S.G."/>
            <person name="Burgess S.C."/>
            <person name="Diehl S.V."/>
        </authorList>
    </citation>
    <scope>NUCLEOTIDE SEQUENCE [LARGE SCALE GENOMIC DNA]</scope>
    <source>
        <strain evidence="7 8">TFFH 294</strain>
    </source>
</reference>
<comment type="subcellular location">
    <subcellularLocation>
        <location evidence="1">Membrane</location>
        <topology evidence="1">Multi-pass membrane protein</topology>
    </subcellularLocation>
</comment>
<feature type="transmembrane region" description="Helical" evidence="5">
    <location>
        <begin position="368"/>
        <end position="387"/>
    </location>
</feature>
<protein>
    <recommendedName>
        <fullName evidence="6">Major facilitator superfamily (MFS) profile domain-containing protein</fullName>
    </recommendedName>
</protein>
<dbReference type="Gene3D" id="1.20.1720.10">
    <property type="entry name" value="Multidrug resistance protein D"/>
    <property type="match status" value="1"/>
</dbReference>
<dbReference type="Gene3D" id="1.20.1250.20">
    <property type="entry name" value="MFS general substrate transporter like domains"/>
    <property type="match status" value="1"/>
</dbReference>
<dbReference type="Proteomes" id="UP000006352">
    <property type="component" value="Unassembled WGS sequence"/>
</dbReference>
<dbReference type="PROSITE" id="PS50850">
    <property type="entry name" value="MFS"/>
    <property type="match status" value="1"/>
</dbReference>
<feature type="transmembrane region" description="Helical" evidence="5">
    <location>
        <begin position="162"/>
        <end position="186"/>
    </location>
</feature>
<feature type="transmembrane region" description="Helical" evidence="5">
    <location>
        <begin position="233"/>
        <end position="252"/>
    </location>
</feature>
<dbReference type="PANTHER" id="PTHR23501">
    <property type="entry name" value="MAJOR FACILITATOR SUPERFAMILY"/>
    <property type="match status" value="1"/>
</dbReference>
<feature type="transmembrane region" description="Helical" evidence="5">
    <location>
        <begin position="299"/>
        <end position="320"/>
    </location>
</feature>
<keyword evidence="3 5" id="KW-1133">Transmembrane helix</keyword>
<dbReference type="RefSeq" id="XP_012180113.1">
    <property type="nucleotide sequence ID" value="XM_012324723.1"/>
</dbReference>
<dbReference type="InParanoid" id="J4GN61"/>
<feature type="transmembrane region" description="Helical" evidence="5">
    <location>
        <begin position="340"/>
        <end position="361"/>
    </location>
</feature>
<organism evidence="7 8">
    <name type="scientific">Fibroporia radiculosa</name>
    <dbReference type="NCBI Taxonomy" id="599839"/>
    <lineage>
        <taxon>Eukaryota</taxon>
        <taxon>Fungi</taxon>
        <taxon>Dikarya</taxon>
        <taxon>Basidiomycota</taxon>
        <taxon>Agaricomycotina</taxon>
        <taxon>Agaricomycetes</taxon>
        <taxon>Polyporales</taxon>
        <taxon>Fibroporiaceae</taxon>
        <taxon>Fibroporia</taxon>
    </lineage>
</organism>
<feature type="transmembrane region" description="Helical" evidence="5">
    <location>
        <begin position="428"/>
        <end position="450"/>
    </location>
</feature>
<dbReference type="AlphaFoldDB" id="J4GN61"/>
<proteinExistence type="predicted"/>